<name>A0ABN5DMR4_9MICO</name>
<accession>A0ABN5DMR4</accession>
<feature type="domain" description="BPL/LPL catalytic" evidence="1">
    <location>
        <begin position="1"/>
        <end position="182"/>
    </location>
</feature>
<evidence type="ECO:0000313" key="2">
    <source>
        <dbReference type="EMBL" id="ATH96252.1"/>
    </source>
</evidence>
<dbReference type="PROSITE" id="PS51733">
    <property type="entry name" value="BPL_LPL_CATALYTIC"/>
    <property type="match status" value="1"/>
</dbReference>
<reference evidence="2 3" key="1">
    <citation type="journal article" date="2016" name="Int. J. Syst. Evol. Microbiol.">
        <title>Dermabacter jinjuensis sp. nov., a novel species of the genus Dermabacter isolated from a clinical specimen.</title>
        <authorList>
            <person name="Park Y.K."/>
            <person name="Lee K.M."/>
            <person name="Lee W.K."/>
            <person name="Cho M.J."/>
            <person name="Lee H.S."/>
            <person name="Cho Y.G."/>
            <person name="Lee Y.C."/>
            <person name="Lee W.K."/>
            <person name="Seong W.K."/>
            <person name="Hwang K.J."/>
        </authorList>
    </citation>
    <scope>NUCLEOTIDE SEQUENCE [LARGE SCALE GENOMIC DNA]</scope>
    <source>
        <strain evidence="2 3">32T</strain>
    </source>
</reference>
<dbReference type="Gene3D" id="3.30.930.10">
    <property type="entry name" value="Bira Bifunctional Protein, Domain 2"/>
    <property type="match status" value="1"/>
</dbReference>
<dbReference type="Proteomes" id="UP000815698">
    <property type="component" value="Chromosome"/>
</dbReference>
<dbReference type="EMBL" id="CP023482">
    <property type="protein sequence ID" value="ATH96252.1"/>
    <property type="molecule type" value="Genomic_DNA"/>
</dbReference>
<proteinExistence type="predicted"/>
<organism evidence="2 3">
    <name type="scientific">Dermabacter jinjuensis</name>
    <dbReference type="NCBI Taxonomy" id="1667168"/>
    <lineage>
        <taxon>Bacteria</taxon>
        <taxon>Bacillati</taxon>
        <taxon>Actinomycetota</taxon>
        <taxon>Actinomycetes</taxon>
        <taxon>Micrococcales</taxon>
        <taxon>Dermabacteraceae</taxon>
        <taxon>Dermabacter</taxon>
    </lineage>
</organism>
<evidence type="ECO:0000313" key="3">
    <source>
        <dbReference type="Proteomes" id="UP000815698"/>
    </source>
</evidence>
<dbReference type="PANTHER" id="PTHR12835">
    <property type="entry name" value="BIOTIN PROTEIN LIGASE"/>
    <property type="match status" value="1"/>
</dbReference>
<dbReference type="Pfam" id="PF03099">
    <property type="entry name" value="BPL_LplA_LipB"/>
    <property type="match status" value="1"/>
</dbReference>
<dbReference type="PANTHER" id="PTHR12835:SF5">
    <property type="entry name" value="BIOTIN--PROTEIN LIGASE"/>
    <property type="match status" value="1"/>
</dbReference>
<sequence length="254" mass="27381">MRIDYVDSCTSTLDILTEPPYDTLEAPFALMTLDQRAGHGRQGRRWQNRPGESLALTLAWPLPSPERRGWYPLAVALAVLDACAEAAPGAALPRVKWPNDILSPSGEKIAGILVRLDRGRLLAGVGVNLVGEIERGREGLEKAQTLESMDALYGGVLADADGRCEFGAVLARNIARIFALVDHGGEDFRHLQRRYAVNCLTVGSSVVVTTPTGATYSARALGIDPVGRLLVHNADRGHHALDAADVHLARPKQV</sequence>
<dbReference type="SUPFAM" id="SSF55681">
    <property type="entry name" value="Class II aaRS and biotin synthetases"/>
    <property type="match status" value="1"/>
</dbReference>
<dbReference type="InterPro" id="IPR045864">
    <property type="entry name" value="aa-tRNA-synth_II/BPL/LPL"/>
</dbReference>
<gene>
    <name evidence="2" type="ORF">COP05_03455</name>
</gene>
<dbReference type="Gene3D" id="2.30.30.100">
    <property type="match status" value="1"/>
</dbReference>
<evidence type="ECO:0000259" key="1">
    <source>
        <dbReference type="PROSITE" id="PS51733"/>
    </source>
</evidence>
<keyword evidence="3" id="KW-1185">Reference proteome</keyword>
<protein>
    <recommendedName>
        <fullName evidence="1">BPL/LPL catalytic domain-containing protein</fullName>
    </recommendedName>
</protein>
<dbReference type="InterPro" id="IPR004143">
    <property type="entry name" value="BPL_LPL_catalytic"/>
</dbReference>